<dbReference type="OrthoDB" id="9801810at2"/>
<evidence type="ECO:0000313" key="9">
    <source>
        <dbReference type="Proteomes" id="UP000293291"/>
    </source>
</evidence>
<evidence type="ECO:0000256" key="4">
    <source>
        <dbReference type="ARBA" id="ARBA00023056"/>
    </source>
</evidence>
<dbReference type="GO" id="GO:0008878">
    <property type="term" value="F:glucose-1-phosphate adenylyltransferase activity"/>
    <property type="evidence" value="ECO:0007669"/>
    <property type="project" value="InterPro"/>
</dbReference>
<evidence type="ECO:0000256" key="3">
    <source>
        <dbReference type="ARBA" id="ARBA00022695"/>
    </source>
</evidence>
<comment type="caution">
    <text evidence="8">The sequence shown here is derived from an EMBL/GenBank/DDBJ whole genome shotgun (WGS) entry which is preliminary data.</text>
</comment>
<dbReference type="InterPro" id="IPR011004">
    <property type="entry name" value="Trimer_LpxA-like_sf"/>
</dbReference>
<evidence type="ECO:0000313" key="8">
    <source>
        <dbReference type="EMBL" id="RYC02859.1"/>
    </source>
</evidence>
<dbReference type="InterPro" id="IPR029044">
    <property type="entry name" value="Nucleotide-diphossugar_trans"/>
</dbReference>
<dbReference type="InterPro" id="IPR056818">
    <property type="entry name" value="GlmU/GlgC-like_hexapep"/>
</dbReference>
<dbReference type="PANTHER" id="PTHR43523">
    <property type="entry name" value="GLUCOSE-1-PHOSPHATE ADENYLYLTRANSFERASE-RELATED"/>
    <property type="match status" value="1"/>
</dbReference>
<accession>A0A4Q2SFY7</accession>
<dbReference type="Gene3D" id="3.90.550.10">
    <property type="entry name" value="Spore Coat Polysaccharide Biosynthesis Protein SpsA, Chain A"/>
    <property type="match status" value="1"/>
</dbReference>
<proteinExistence type="inferred from homology"/>
<comment type="similarity">
    <text evidence="1">Belongs to the bacterial/plant glucose-1-phosphate adenylyltransferase family.</text>
</comment>
<dbReference type="SUPFAM" id="SSF53448">
    <property type="entry name" value="Nucleotide-diphospho-sugar transferases"/>
    <property type="match status" value="1"/>
</dbReference>
<dbReference type="PANTHER" id="PTHR43523:SF2">
    <property type="entry name" value="GLUCOSE-1-PHOSPHATE ADENYLYLTRANSFERASE"/>
    <property type="match status" value="1"/>
</dbReference>
<dbReference type="InterPro" id="IPR005835">
    <property type="entry name" value="NTP_transferase_dom"/>
</dbReference>
<sequence>MWGSPGPRAGTRRPSRQRGRRRESSAVWSPVYHLPEGVSAPHPQECHALGMPRRGEVLALVQAGGQGSRMDVLTRERAKPALPYGGVHKLIDFALSGLVHADLADVWVSLEYQVTSIDDYLSGGRPWSLDRNRGGFRRIVPQTGTGPATESGFAHGNGDLLLRMSADIESFGARTLVVCSADHVFNMDLAPVVEEHVAAGRVATVLTSEVTKKDASDNVVVLAGRDGTITAVEDKPSRPSAGRVATEIFVYDTEVLLDTLRDLRRELSGAASDGQDEADGDSGIGDFGEHLLPRLAATGRAVAVPLTGYWRDVGQPGLYLQSHRDLLAGKVDVFDAPDRPVISHWPDRPASRVRATGECRDSLLSPGADVAGLVSGSVLGPGVVVEKGAEVHDSVVMEDCVIRAGAVVRTTVLDERCEVLAGARVGAEPTRRLAHDDDLVLVGRDSRVSGRIAAGARLEPGSAT</sequence>
<feature type="domain" description="Glucose-1-phosphate adenylyltransferase/Bifunctional protein GlmU-like C-terminal hexapeptide" evidence="7">
    <location>
        <begin position="355"/>
        <end position="430"/>
    </location>
</feature>
<protein>
    <submittedName>
        <fullName evidence="8">Glucose-1-phosphate adenylyltransferase</fullName>
    </submittedName>
</protein>
<dbReference type="InterPro" id="IPR011831">
    <property type="entry name" value="ADP-Glc_PPase"/>
</dbReference>
<reference evidence="8 9" key="1">
    <citation type="submission" date="2019-01" db="EMBL/GenBank/DDBJ databases">
        <title>Novel species of Nocardioides.</title>
        <authorList>
            <person name="Liu Q."/>
            <person name="Xin Y.-H."/>
        </authorList>
    </citation>
    <scope>NUCLEOTIDE SEQUENCE [LARGE SCALE GENOMIC DNA]</scope>
    <source>
        <strain evidence="8 9">CGMCC 4.6875</strain>
    </source>
</reference>
<keyword evidence="3 8" id="KW-0548">Nucleotidyltransferase</keyword>
<gene>
    <name evidence="8" type="ORF">EUA07_09020</name>
</gene>
<evidence type="ECO:0000259" key="6">
    <source>
        <dbReference type="Pfam" id="PF00483"/>
    </source>
</evidence>
<evidence type="ECO:0000259" key="7">
    <source>
        <dbReference type="Pfam" id="PF24894"/>
    </source>
</evidence>
<dbReference type="Proteomes" id="UP000293291">
    <property type="component" value="Unassembled WGS sequence"/>
</dbReference>
<name>A0A4Q2SFY7_9ACTN</name>
<keyword evidence="4" id="KW-0320">Glycogen biosynthesis</keyword>
<dbReference type="AlphaFoldDB" id="A0A4Q2SFY7"/>
<feature type="compositionally biased region" description="Basic residues" evidence="5">
    <location>
        <begin position="10"/>
        <end position="21"/>
    </location>
</feature>
<dbReference type="EMBL" id="SDWU01000008">
    <property type="protein sequence ID" value="RYC02859.1"/>
    <property type="molecule type" value="Genomic_DNA"/>
</dbReference>
<keyword evidence="2 8" id="KW-0808">Transferase</keyword>
<keyword evidence="9" id="KW-1185">Reference proteome</keyword>
<feature type="domain" description="Nucleotidyl transferase" evidence="6">
    <location>
        <begin position="59"/>
        <end position="327"/>
    </location>
</feature>
<evidence type="ECO:0000256" key="2">
    <source>
        <dbReference type="ARBA" id="ARBA00022679"/>
    </source>
</evidence>
<dbReference type="Pfam" id="PF24894">
    <property type="entry name" value="Hexapep_GlmU"/>
    <property type="match status" value="1"/>
</dbReference>
<dbReference type="GO" id="GO:0005978">
    <property type="term" value="P:glycogen biosynthetic process"/>
    <property type="evidence" value="ECO:0007669"/>
    <property type="project" value="UniProtKB-KW"/>
</dbReference>
<feature type="region of interest" description="Disordered" evidence="5">
    <location>
        <begin position="1"/>
        <end position="26"/>
    </location>
</feature>
<dbReference type="Gene3D" id="2.160.10.10">
    <property type="entry name" value="Hexapeptide repeat proteins"/>
    <property type="match status" value="1"/>
</dbReference>
<evidence type="ECO:0000256" key="5">
    <source>
        <dbReference type="SAM" id="MobiDB-lite"/>
    </source>
</evidence>
<dbReference type="Pfam" id="PF00483">
    <property type="entry name" value="NTP_transferase"/>
    <property type="match status" value="1"/>
</dbReference>
<organism evidence="8 9">
    <name type="scientific">Nocardioides ganghwensis</name>
    <dbReference type="NCBI Taxonomy" id="252230"/>
    <lineage>
        <taxon>Bacteria</taxon>
        <taxon>Bacillati</taxon>
        <taxon>Actinomycetota</taxon>
        <taxon>Actinomycetes</taxon>
        <taxon>Propionibacteriales</taxon>
        <taxon>Nocardioidaceae</taxon>
        <taxon>Nocardioides</taxon>
    </lineage>
</organism>
<dbReference type="SUPFAM" id="SSF51161">
    <property type="entry name" value="Trimeric LpxA-like enzymes"/>
    <property type="match status" value="1"/>
</dbReference>
<evidence type="ECO:0000256" key="1">
    <source>
        <dbReference type="ARBA" id="ARBA00010443"/>
    </source>
</evidence>